<dbReference type="GO" id="GO:0003841">
    <property type="term" value="F:1-acylglycerol-3-phosphate O-acyltransferase activity"/>
    <property type="evidence" value="ECO:0007669"/>
    <property type="project" value="TreeGrafter"/>
</dbReference>
<name>A0A0A2ES78_PORCN</name>
<keyword evidence="2 5" id="KW-0808">Transferase</keyword>
<evidence type="ECO:0000256" key="2">
    <source>
        <dbReference type="ARBA" id="ARBA00022679"/>
    </source>
</evidence>
<sequence length="182" mass="21184">MIEYKPFWGKLLKMFGWKPIYPERVSRKSVICVAPHTSNWDFPLGLCYYLSMGRKPRFLIKKEWFVFPLNLFFKMVGGLAVDRNKKTSTVDQIIEGLATKVDYNIAVTPEGTRSKRKEWKTGFWRIASGAGIVIELARIDYKKKELGIFEIFTPTGDMEADIAYIRSKYRADMAKFPEKYAE</sequence>
<dbReference type="PANTHER" id="PTHR10434">
    <property type="entry name" value="1-ACYL-SN-GLYCEROL-3-PHOSPHATE ACYLTRANSFERASE"/>
    <property type="match status" value="1"/>
</dbReference>
<gene>
    <name evidence="5" type="ORF">HQ35_03775</name>
</gene>
<dbReference type="Pfam" id="PF01553">
    <property type="entry name" value="Acyltransferase"/>
    <property type="match status" value="1"/>
</dbReference>
<protein>
    <submittedName>
        <fullName evidence="5">Acyltransferase</fullName>
    </submittedName>
</protein>
<comment type="caution">
    <text evidence="5">The sequence shown here is derived from an EMBL/GenBank/DDBJ whole genome shotgun (WGS) entry which is preliminary data.</text>
</comment>
<dbReference type="Proteomes" id="UP000030125">
    <property type="component" value="Unassembled WGS sequence"/>
</dbReference>
<organism evidence="5 6">
    <name type="scientific">Porphyromonas cangingivalis</name>
    <dbReference type="NCBI Taxonomy" id="36874"/>
    <lineage>
        <taxon>Bacteria</taxon>
        <taxon>Pseudomonadati</taxon>
        <taxon>Bacteroidota</taxon>
        <taxon>Bacteroidia</taxon>
        <taxon>Bacteroidales</taxon>
        <taxon>Porphyromonadaceae</taxon>
        <taxon>Porphyromonas</taxon>
    </lineage>
</organism>
<keyword evidence="3 5" id="KW-0012">Acyltransferase</keyword>
<dbReference type="EMBL" id="JQJD01000023">
    <property type="protein sequence ID" value="KGN81768.1"/>
    <property type="molecule type" value="Genomic_DNA"/>
</dbReference>
<dbReference type="STRING" id="36874.HQ34_04375"/>
<proteinExistence type="predicted"/>
<evidence type="ECO:0000313" key="6">
    <source>
        <dbReference type="Proteomes" id="UP000030125"/>
    </source>
</evidence>
<evidence type="ECO:0000256" key="3">
    <source>
        <dbReference type="ARBA" id="ARBA00023315"/>
    </source>
</evidence>
<dbReference type="SMART" id="SM00563">
    <property type="entry name" value="PlsC"/>
    <property type="match status" value="1"/>
</dbReference>
<evidence type="ECO:0000313" key="5">
    <source>
        <dbReference type="EMBL" id="KGN81768.1"/>
    </source>
</evidence>
<dbReference type="SUPFAM" id="SSF69593">
    <property type="entry name" value="Glycerol-3-phosphate (1)-acyltransferase"/>
    <property type="match status" value="1"/>
</dbReference>
<accession>A0A0A2ES78</accession>
<dbReference type="RefSeq" id="WP_036851160.1">
    <property type="nucleotide sequence ID" value="NZ_JQJD01000023.1"/>
</dbReference>
<feature type="domain" description="Phospholipid/glycerol acyltransferase" evidence="4">
    <location>
        <begin position="30"/>
        <end position="142"/>
    </location>
</feature>
<comment type="pathway">
    <text evidence="1">Lipid metabolism.</text>
</comment>
<evidence type="ECO:0000256" key="1">
    <source>
        <dbReference type="ARBA" id="ARBA00005189"/>
    </source>
</evidence>
<dbReference type="AlphaFoldDB" id="A0A0A2ES78"/>
<evidence type="ECO:0000259" key="4">
    <source>
        <dbReference type="SMART" id="SM00563"/>
    </source>
</evidence>
<dbReference type="eggNOG" id="COG0204">
    <property type="taxonomic scope" value="Bacteria"/>
</dbReference>
<reference evidence="5 6" key="1">
    <citation type="submission" date="2014-08" db="EMBL/GenBank/DDBJ databases">
        <title>Porphyromonas cangingivalis strain:COT-109_OH1386 Genome sequencing.</title>
        <authorList>
            <person name="Wallis C."/>
            <person name="Deusch O."/>
            <person name="O'Flynn C."/>
            <person name="Davis I."/>
            <person name="Jospin G."/>
            <person name="Darling A.E."/>
            <person name="Coil D.A."/>
            <person name="Alexiev A."/>
            <person name="Horsfall A."/>
            <person name="Kirkwood N."/>
            <person name="Harris S."/>
            <person name="Eisen J.A."/>
        </authorList>
    </citation>
    <scope>NUCLEOTIDE SEQUENCE [LARGE SCALE GENOMIC DNA]</scope>
    <source>
        <strain evidence="6">COT-109 OH1386</strain>
    </source>
</reference>
<dbReference type="PANTHER" id="PTHR10434:SF9">
    <property type="entry name" value="PHOSPHOLIPID_GLYCEROL ACYLTRANSFERASE DOMAIN-CONTAINING PROTEIN"/>
    <property type="match status" value="1"/>
</dbReference>
<dbReference type="InterPro" id="IPR002123">
    <property type="entry name" value="Plipid/glycerol_acylTrfase"/>
</dbReference>
<keyword evidence="6" id="KW-1185">Reference proteome</keyword>
<dbReference type="GO" id="GO:0006654">
    <property type="term" value="P:phosphatidic acid biosynthetic process"/>
    <property type="evidence" value="ECO:0007669"/>
    <property type="project" value="TreeGrafter"/>
</dbReference>